<evidence type="ECO:0000259" key="1">
    <source>
        <dbReference type="Pfam" id="PF12697"/>
    </source>
</evidence>
<dbReference type="PRINTS" id="PR00111">
    <property type="entry name" value="ABHYDROLASE"/>
</dbReference>
<accession>A0ABN2XGG2</accession>
<name>A0ABN2XGG2_9MICC</name>
<sequence length="262" mass="27237">MSVPELGLVEFSNPEQLSDNASLVVLGPGIGTSVTNLYGGLAAQLTGDVHVVGWDLPGHGTSGPAEDFTVAELAQGVLGAVGGHVSSGPFHYVGTSIGGAVGQQLLLAHPDQLASLTLIATTDYFPDPAGWHERADLVAQAGTPTQVINSAKLWFAPDFLAHHAEVGTALLHDLQNADRLSYAAACRSLASFDLREAEPATKVPVQTLSGPSDVVTGPETVQELADKLGARHETVANTSHLLAVEAPQVTAEHISRFISAHR</sequence>
<evidence type="ECO:0000313" key="2">
    <source>
        <dbReference type="EMBL" id="GAA2110194.1"/>
    </source>
</evidence>
<evidence type="ECO:0000313" key="3">
    <source>
        <dbReference type="Proteomes" id="UP001500166"/>
    </source>
</evidence>
<keyword evidence="3" id="KW-1185">Reference proteome</keyword>
<dbReference type="Gene3D" id="3.40.50.1820">
    <property type="entry name" value="alpha/beta hydrolase"/>
    <property type="match status" value="1"/>
</dbReference>
<reference evidence="2 3" key="1">
    <citation type="journal article" date="2019" name="Int. J. Syst. Evol. Microbiol.">
        <title>The Global Catalogue of Microorganisms (GCM) 10K type strain sequencing project: providing services to taxonomists for standard genome sequencing and annotation.</title>
        <authorList>
            <consortium name="The Broad Institute Genomics Platform"/>
            <consortium name="The Broad Institute Genome Sequencing Center for Infectious Disease"/>
            <person name="Wu L."/>
            <person name="Ma J."/>
        </authorList>
    </citation>
    <scope>NUCLEOTIDE SEQUENCE [LARGE SCALE GENOMIC DNA]</scope>
    <source>
        <strain evidence="2 3">JCM 15914</strain>
    </source>
</reference>
<feature type="domain" description="AB hydrolase-1" evidence="1">
    <location>
        <begin position="24"/>
        <end position="252"/>
    </location>
</feature>
<dbReference type="RefSeq" id="WP_344223467.1">
    <property type="nucleotide sequence ID" value="NZ_BAAAQA010000003.1"/>
</dbReference>
<dbReference type="InterPro" id="IPR029058">
    <property type="entry name" value="AB_hydrolase_fold"/>
</dbReference>
<comment type="caution">
    <text evidence="2">The sequence shown here is derived from an EMBL/GenBank/DDBJ whole genome shotgun (WGS) entry which is preliminary data.</text>
</comment>
<proteinExistence type="predicted"/>
<dbReference type="Proteomes" id="UP001500166">
    <property type="component" value="Unassembled WGS sequence"/>
</dbReference>
<dbReference type="SUPFAM" id="SSF53474">
    <property type="entry name" value="alpha/beta-Hydrolases"/>
    <property type="match status" value="1"/>
</dbReference>
<organism evidence="2 3">
    <name type="scientific">Kocuria atrinae</name>
    <dbReference type="NCBI Taxonomy" id="592377"/>
    <lineage>
        <taxon>Bacteria</taxon>
        <taxon>Bacillati</taxon>
        <taxon>Actinomycetota</taxon>
        <taxon>Actinomycetes</taxon>
        <taxon>Micrococcales</taxon>
        <taxon>Micrococcaceae</taxon>
        <taxon>Kocuria</taxon>
    </lineage>
</organism>
<dbReference type="InterPro" id="IPR000073">
    <property type="entry name" value="AB_hydrolase_1"/>
</dbReference>
<protein>
    <recommendedName>
        <fullName evidence="1">AB hydrolase-1 domain-containing protein</fullName>
    </recommendedName>
</protein>
<dbReference type="Pfam" id="PF12697">
    <property type="entry name" value="Abhydrolase_6"/>
    <property type="match status" value="1"/>
</dbReference>
<dbReference type="EMBL" id="BAAAQA010000003">
    <property type="protein sequence ID" value="GAA2110194.1"/>
    <property type="molecule type" value="Genomic_DNA"/>
</dbReference>
<dbReference type="PANTHER" id="PTHR43798">
    <property type="entry name" value="MONOACYLGLYCEROL LIPASE"/>
    <property type="match status" value="1"/>
</dbReference>
<dbReference type="InterPro" id="IPR050266">
    <property type="entry name" value="AB_hydrolase_sf"/>
</dbReference>
<gene>
    <name evidence="2" type="ORF">GCM10009824_04650</name>
</gene>